<protein>
    <submittedName>
        <fullName evidence="5">Helix-turn-helix domain-containing protein</fullName>
    </submittedName>
</protein>
<dbReference type="Gene3D" id="1.10.10.60">
    <property type="entry name" value="Homeodomain-like"/>
    <property type="match status" value="2"/>
</dbReference>
<dbReference type="InterPro" id="IPR014710">
    <property type="entry name" value="RmlC-like_jellyroll"/>
</dbReference>
<evidence type="ECO:0000313" key="6">
    <source>
        <dbReference type="Proteomes" id="UP000434639"/>
    </source>
</evidence>
<dbReference type="OrthoDB" id="8737373at2"/>
<dbReference type="Pfam" id="PF12833">
    <property type="entry name" value="HTH_18"/>
    <property type="match status" value="1"/>
</dbReference>
<dbReference type="InterPro" id="IPR037923">
    <property type="entry name" value="HTH-like"/>
</dbReference>
<dbReference type="Proteomes" id="UP000434639">
    <property type="component" value="Unassembled WGS sequence"/>
</dbReference>
<dbReference type="InterPro" id="IPR018060">
    <property type="entry name" value="HTH_AraC"/>
</dbReference>
<evidence type="ECO:0000256" key="3">
    <source>
        <dbReference type="ARBA" id="ARBA00023163"/>
    </source>
</evidence>
<gene>
    <name evidence="5" type="ORF">GKZ89_19650</name>
</gene>
<dbReference type="PROSITE" id="PS01124">
    <property type="entry name" value="HTH_ARAC_FAMILY_2"/>
    <property type="match status" value="1"/>
</dbReference>
<dbReference type="EMBL" id="WMIB01000034">
    <property type="protein sequence ID" value="MTH55612.1"/>
    <property type="molecule type" value="Genomic_DNA"/>
</dbReference>
<dbReference type="SUPFAM" id="SSF51215">
    <property type="entry name" value="Regulatory protein AraC"/>
    <property type="match status" value="1"/>
</dbReference>
<dbReference type="PROSITE" id="PS00041">
    <property type="entry name" value="HTH_ARAC_FAMILY_1"/>
    <property type="match status" value="1"/>
</dbReference>
<evidence type="ECO:0000259" key="4">
    <source>
        <dbReference type="PROSITE" id="PS01124"/>
    </source>
</evidence>
<keyword evidence="3" id="KW-0804">Transcription</keyword>
<comment type="caution">
    <text evidence="5">The sequence shown here is derived from an EMBL/GenBank/DDBJ whole genome shotgun (WGS) entry which is preliminary data.</text>
</comment>
<dbReference type="Gene3D" id="2.60.120.10">
    <property type="entry name" value="Jelly Rolls"/>
    <property type="match status" value="1"/>
</dbReference>
<dbReference type="Pfam" id="PF02311">
    <property type="entry name" value="AraC_binding"/>
    <property type="match status" value="1"/>
</dbReference>
<evidence type="ECO:0000256" key="1">
    <source>
        <dbReference type="ARBA" id="ARBA00023015"/>
    </source>
</evidence>
<accession>A0A7X2S942</accession>
<feature type="domain" description="HTH araC/xylS-type" evidence="4">
    <location>
        <begin position="196"/>
        <end position="295"/>
    </location>
</feature>
<keyword evidence="1" id="KW-0805">Transcription regulation</keyword>
<name>A0A7X2S942_9BACI</name>
<dbReference type="InterPro" id="IPR009057">
    <property type="entry name" value="Homeodomain-like_sf"/>
</dbReference>
<dbReference type="PANTHER" id="PTHR43280:SF28">
    <property type="entry name" value="HTH-TYPE TRANSCRIPTIONAL ACTIVATOR RHAS"/>
    <property type="match status" value="1"/>
</dbReference>
<dbReference type="SMART" id="SM00342">
    <property type="entry name" value="HTH_ARAC"/>
    <property type="match status" value="1"/>
</dbReference>
<evidence type="ECO:0000256" key="2">
    <source>
        <dbReference type="ARBA" id="ARBA00023125"/>
    </source>
</evidence>
<keyword evidence="2" id="KW-0238">DNA-binding</keyword>
<keyword evidence="6" id="KW-1185">Reference proteome</keyword>
<dbReference type="GO" id="GO:0003700">
    <property type="term" value="F:DNA-binding transcription factor activity"/>
    <property type="evidence" value="ECO:0007669"/>
    <property type="project" value="InterPro"/>
</dbReference>
<dbReference type="PANTHER" id="PTHR43280">
    <property type="entry name" value="ARAC-FAMILY TRANSCRIPTIONAL REGULATOR"/>
    <property type="match status" value="1"/>
</dbReference>
<dbReference type="InterPro" id="IPR003313">
    <property type="entry name" value="AraC-bd"/>
</dbReference>
<dbReference type="SUPFAM" id="SSF46689">
    <property type="entry name" value="Homeodomain-like"/>
    <property type="match status" value="2"/>
</dbReference>
<dbReference type="GO" id="GO:0043565">
    <property type="term" value="F:sequence-specific DNA binding"/>
    <property type="evidence" value="ECO:0007669"/>
    <property type="project" value="InterPro"/>
</dbReference>
<evidence type="ECO:0000313" key="5">
    <source>
        <dbReference type="EMBL" id="MTH55612.1"/>
    </source>
</evidence>
<organism evidence="5 6">
    <name type="scientific">Metabacillus mangrovi</name>
    <dbReference type="NCBI Taxonomy" id="1491830"/>
    <lineage>
        <taxon>Bacteria</taxon>
        <taxon>Bacillati</taxon>
        <taxon>Bacillota</taxon>
        <taxon>Bacilli</taxon>
        <taxon>Bacillales</taxon>
        <taxon>Bacillaceae</taxon>
        <taxon>Metabacillus</taxon>
    </lineage>
</organism>
<reference evidence="5 6" key="1">
    <citation type="journal article" date="2017" name="Int. J. Syst. Evol. Microbiol.">
        <title>Bacillus mangrovi sp. nov., isolated from a sediment sample from a mangrove forest.</title>
        <authorList>
            <person name="Gupta V."/>
            <person name="Singh P.K."/>
            <person name="Korpole S."/>
            <person name="Tanuku N.R.S."/>
            <person name="Pinnaka A.K."/>
        </authorList>
    </citation>
    <scope>NUCLEOTIDE SEQUENCE [LARGE SCALE GENOMIC DNA]</scope>
    <source>
        <strain evidence="5 6">KCTC 33872</strain>
    </source>
</reference>
<dbReference type="InterPro" id="IPR018062">
    <property type="entry name" value="HTH_AraC-typ_CS"/>
</dbReference>
<proteinExistence type="predicted"/>
<dbReference type="AlphaFoldDB" id="A0A7X2S942"/>
<sequence length="298" mass="34582">MNLYDKKRERCFTMEAVRESHPFDPMFPLVYFHHMKGNPDEDVSFYHFHDWYEAVFVHEGGGTFFIDKDFYPMKKNDLYLIPGDIIHQANPDSRDPFICSVILFHPGLIQSLELGEFYSHLSPFSLQAPFYSLTESQMGEFSSLLEKIQQEMTGKPAGYRHGVLSILHWLLLLVSRLQPVLPENSGKRSKSEAWMKEVLLYIDLHYTDSRLSLPVLAEQALVSTEHFSRVFKRVTGFTLPSYLGVKRLFKAKELLSQTDHPVSYISDVCGYKSTSYFHSKFKEQLGCTPGDFRRRNRG</sequence>